<dbReference type="Proteomes" id="UP000823388">
    <property type="component" value="Chromosome 5K"/>
</dbReference>
<proteinExistence type="predicted"/>
<sequence length="247" mass="26704">MDTIEEYQDCFQALLPRVGHLDEVQPVQLFTAGLQPPLSLDVEIHNPQTLAGAMSLARKLALRDQYAALAPQAPPRAPLSGAAPGLALPAPPETSSTTAAPATVRVEGRPVKRLTQAEQEEHRRLGLCYNCDEKFGRGHNRVCKRLFLLEGAEEDEVDNPDPSEADAMGPAPLTSLHAIAGVHRNDTMRIHLKLGNGNTSLVPLLDSRSTHNFTSEAADDVCLSPPVKWADGSGEQGHRYVPSLPHQ</sequence>
<dbReference type="AlphaFoldDB" id="A0A8T0SEV3"/>
<gene>
    <name evidence="2" type="ORF">PVAP13_5KG305807</name>
</gene>
<comment type="caution">
    <text evidence="2">The sequence shown here is derived from an EMBL/GenBank/DDBJ whole genome shotgun (WGS) entry which is preliminary data.</text>
</comment>
<organism evidence="2 3">
    <name type="scientific">Panicum virgatum</name>
    <name type="common">Blackwell switchgrass</name>
    <dbReference type="NCBI Taxonomy" id="38727"/>
    <lineage>
        <taxon>Eukaryota</taxon>
        <taxon>Viridiplantae</taxon>
        <taxon>Streptophyta</taxon>
        <taxon>Embryophyta</taxon>
        <taxon>Tracheophyta</taxon>
        <taxon>Spermatophyta</taxon>
        <taxon>Magnoliopsida</taxon>
        <taxon>Liliopsida</taxon>
        <taxon>Poales</taxon>
        <taxon>Poaceae</taxon>
        <taxon>PACMAD clade</taxon>
        <taxon>Panicoideae</taxon>
        <taxon>Panicodae</taxon>
        <taxon>Paniceae</taxon>
        <taxon>Panicinae</taxon>
        <taxon>Panicum</taxon>
        <taxon>Panicum sect. Hiantes</taxon>
    </lineage>
</organism>
<dbReference type="EMBL" id="CM029045">
    <property type="protein sequence ID" value="KAG2597862.1"/>
    <property type="molecule type" value="Genomic_DNA"/>
</dbReference>
<evidence type="ECO:0000313" key="3">
    <source>
        <dbReference type="Proteomes" id="UP000823388"/>
    </source>
</evidence>
<protein>
    <submittedName>
        <fullName evidence="2">Uncharacterized protein</fullName>
    </submittedName>
</protein>
<keyword evidence="3" id="KW-1185">Reference proteome</keyword>
<feature type="region of interest" description="Disordered" evidence="1">
    <location>
        <begin position="73"/>
        <end position="103"/>
    </location>
</feature>
<name>A0A8T0SEV3_PANVG</name>
<accession>A0A8T0SEV3</accession>
<evidence type="ECO:0000313" key="2">
    <source>
        <dbReference type="EMBL" id="KAG2597862.1"/>
    </source>
</evidence>
<reference evidence="2" key="1">
    <citation type="submission" date="2020-05" db="EMBL/GenBank/DDBJ databases">
        <title>WGS assembly of Panicum virgatum.</title>
        <authorList>
            <person name="Lovell J.T."/>
            <person name="Jenkins J."/>
            <person name="Shu S."/>
            <person name="Juenger T.E."/>
            <person name="Schmutz J."/>
        </authorList>
    </citation>
    <scope>NUCLEOTIDE SEQUENCE</scope>
    <source>
        <strain evidence="2">AP13</strain>
    </source>
</reference>
<feature type="compositionally biased region" description="Low complexity" evidence="1">
    <location>
        <begin position="78"/>
        <end position="103"/>
    </location>
</feature>
<evidence type="ECO:0000256" key="1">
    <source>
        <dbReference type="SAM" id="MobiDB-lite"/>
    </source>
</evidence>